<proteinExistence type="predicted"/>
<feature type="region of interest" description="Disordered" evidence="2">
    <location>
        <begin position="960"/>
        <end position="1010"/>
    </location>
</feature>
<feature type="region of interest" description="Disordered" evidence="2">
    <location>
        <begin position="829"/>
        <end position="853"/>
    </location>
</feature>
<evidence type="ECO:0000256" key="1">
    <source>
        <dbReference type="SAM" id="Coils"/>
    </source>
</evidence>
<organism evidence="3 4">
    <name type="scientific">Tanacetum coccineum</name>
    <dbReference type="NCBI Taxonomy" id="301880"/>
    <lineage>
        <taxon>Eukaryota</taxon>
        <taxon>Viridiplantae</taxon>
        <taxon>Streptophyta</taxon>
        <taxon>Embryophyta</taxon>
        <taxon>Tracheophyta</taxon>
        <taxon>Spermatophyta</taxon>
        <taxon>Magnoliopsida</taxon>
        <taxon>eudicotyledons</taxon>
        <taxon>Gunneridae</taxon>
        <taxon>Pentapetalae</taxon>
        <taxon>asterids</taxon>
        <taxon>campanulids</taxon>
        <taxon>Asterales</taxon>
        <taxon>Asteraceae</taxon>
        <taxon>Asteroideae</taxon>
        <taxon>Anthemideae</taxon>
        <taxon>Anthemidinae</taxon>
        <taxon>Tanacetum</taxon>
    </lineage>
</organism>
<dbReference type="Proteomes" id="UP001151760">
    <property type="component" value="Unassembled WGS sequence"/>
</dbReference>
<reference evidence="3" key="2">
    <citation type="submission" date="2022-01" db="EMBL/GenBank/DDBJ databases">
        <authorList>
            <person name="Yamashiro T."/>
            <person name="Shiraishi A."/>
            <person name="Satake H."/>
            <person name="Nakayama K."/>
        </authorList>
    </citation>
    <scope>NUCLEOTIDE SEQUENCE</scope>
</reference>
<feature type="region of interest" description="Disordered" evidence="2">
    <location>
        <begin position="1024"/>
        <end position="1059"/>
    </location>
</feature>
<feature type="compositionally biased region" description="Polar residues" evidence="2">
    <location>
        <begin position="1147"/>
        <end position="1156"/>
    </location>
</feature>
<gene>
    <name evidence="3" type="ORF">Tco_1003790</name>
</gene>
<name>A0ABQ5FAK5_9ASTR</name>
<keyword evidence="4" id="KW-1185">Reference proteome</keyword>
<feature type="compositionally biased region" description="Polar residues" evidence="2">
    <location>
        <begin position="983"/>
        <end position="1001"/>
    </location>
</feature>
<protein>
    <recommendedName>
        <fullName evidence="5">Aminotransferase-like plant mobile domain-containing protein</fullName>
    </recommendedName>
</protein>
<comment type="caution">
    <text evidence="3">The sequence shown here is derived from an EMBL/GenBank/DDBJ whole genome shotgun (WGS) entry which is preliminary data.</text>
</comment>
<evidence type="ECO:0000256" key="2">
    <source>
        <dbReference type="SAM" id="MobiDB-lite"/>
    </source>
</evidence>
<keyword evidence="1" id="KW-0175">Coiled coil</keyword>
<reference evidence="3" key="1">
    <citation type="journal article" date="2022" name="Int. J. Mol. Sci.">
        <title>Draft Genome of Tanacetum Coccineum: Genomic Comparison of Closely Related Tanacetum-Family Plants.</title>
        <authorList>
            <person name="Yamashiro T."/>
            <person name="Shiraishi A."/>
            <person name="Nakayama K."/>
            <person name="Satake H."/>
        </authorList>
    </citation>
    <scope>NUCLEOTIDE SEQUENCE</scope>
</reference>
<dbReference type="EMBL" id="BQNB010017182">
    <property type="protein sequence ID" value="GJT60257.1"/>
    <property type="molecule type" value="Genomic_DNA"/>
</dbReference>
<evidence type="ECO:0000313" key="4">
    <source>
        <dbReference type="Proteomes" id="UP001151760"/>
    </source>
</evidence>
<feature type="region of interest" description="Disordered" evidence="2">
    <location>
        <begin position="1147"/>
        <end position="1170"/>
    </location>
</feature>
<evidence type="ECO:0000313" key="3">
    <source>
        <dbReference type="EMBL" id="GJT60257.1"/>
    </source>
</evidence>
<sequence length="1267" mass="143311">MLCKPKSFYNEKNKVTIGYKNPLCLTRARQVQSALYNGNEIVMTNHAPAVVHDSEDTLEIVEITRKRMLEKMKSPQCVENKVRDLTPEQLFWSNDKNHKKKAVTSVPKPLSALTVYPPNTPVTLVPRVLPIKSQVKINLYQCAEIVKKNLLIENENLIANCLTNQLLYDVEKSCCLDLEAEMSKVQNKSKHISKLKRENLNLQLKYQHLQESFDNNKSQASKEAPDFNSFFKIKSLEHQIKEKDNVIRDLKVLVSKMNARNYEPYNAKDVTDLFEQNKHLRADNNKVKQQYKEMFETIKVTRASTNDKTSSLLTQIEDVEPIPPRLKNNRSAHLDYINHLKESVEIVREIVEEARVVKPLDTAFNYACKYTKLSQELVEYVIGTCPKEFKERDNKAAAVIPLIRRKQVTVNSTCRMSINDTHKKVEDHPRTINKWLNSSNHKMLVPMPGTPTINIVFNKGKQIWKPKDKLSDNRKKFALGDMCPLIRLFMTCRTGHPLVSRLGLFKTYNGVTSKDQELCGKVHRDGQIWETKWQPGLLSKRGLHYIHTFWEGGGMGIQVNFPSQTTTIALSIENGSVFEGESKFKIYFITQVYKRSDWEDLPWLFRSVTDDGRVNRMIRSAPTRTDEYILPYSLAFSASASVPAIYIQQFWNTMKYDENTRDYCCQVDEQWFNLSADLLRKALDITPVDSAHPFELPLTGDTVIDFVNQLGYPEPVEYVSNIRVNYVYQPWRAILTLINQCLIGKTSVNDKPRHPVLKMLWGIVTHMNVDHADLLWEEFTQGIQTFFSHKASHNASLKDPKKKAAPLLIPYGRFTKIIIYYLGSTSDVHRRHESPCHLPRDDFLLEDEPQREGNDSDLELAKKLSLESHHEKGEGEDVDVDLEQAIKLSMNPSFLPQGHTPVGGVTIRERIAEKIPKLLESVGKGKAKVTEEQVAHSLIDLSKKICTTDQFILQRRDQASHDLTTGPSSQPQDDTSEKAVYESSLSTNSECIESGTETTASKVDEEKGKVASTSVKSGVGISIQTEGQAGSDPGKAHKALAGPDLEPMQEGQTGSDSEKDHVTLVGSNTEHMDKDFYATTYPKVHENLKLRTNEHVIEENPESHSGSMSSMKNLEDTDNFGDQFLNDKPAEDDQEKFNVVDKTADLSDQTDTSAPPVTTPVIGIPSSQITTPPINTDATAIITTLPEITPHIALQLRVAKLEQDMSEVKKVDHSATVLASIQSQVPKVVDKYLGTKIDDALLKALEKHIADLIQKYSVLPGPESSKK</sequence>
<feature type="compositionally biased region" description="Polar residues" evidence="2">
    <location>
        <begin position="961"/>
        <end position="973"/>
    </location>
</feature>
<feature type="coiled-coil region" evidence="1">
    <location>
        <begin position="178"/>
        <end position="290"/>
    </location>
</feature>
<accession>A0ABQ5FAK5</accession>
<evidence type="ECO:0008006" key="5">
    <source>
        <dbReference type="Google" id="ProtNLM"/>
    </source>
</evidence>